<gene>
    <name evidence="2" type="ORF">AM231_18405</name>
</gene>
<organism evidence="2 3">
    <name type="scientific">Paenibacillus solani</name>
    <dbReference type="NCBI Taxonomy" id="1705565"/>
    <lineage>
        <taxon>Bacteria</taxon>
        <taxon>Bacillati</taxon>
        <taxon>Bacillota</taxon>
        <taxon>Bacilli</taxon>
        <taxon>Bacillales</taxon>
        <taxon>Paenibacillaceae</taxon>
        <taxon>Paenibacillus</taxon>
    </lineage>
</organism>
<dbReference type="Proteomes" id="UP000036932">
    <property type="component" value="Unassembled WGS sequence"/>
</dbReference>
<dbReference type="Pfam" id="PF13412">
    <property type="entry name" value="HTH_24"/>
    <property type="match status" value="1"/>
</dbReference>
<dbReference type="Gene3D" id="3.30.70.920">
    <property type="match status" value="1"/>
</dbReference>
<dbReference type="SUPFAM" id="SSF46785">
    <property type="entry name" value="Winged helix' DNA-binding domain"/>
    <property type="match status" value="1"/>
</dbReference>
<dbReference type="InterPro" id="IPR050684">
    <property type="entry name" value="HTH-Siroheme_Decarb"/>
</dbReference>
<protein>
    <submittedName>
        <fullName evidence="2">AsnC family transcriptional regulator</fullName>
    </submittedName>
</protein>
<dbReference type="OrthoDB" id="66249at2"/>
<accession>A0A0M1NJE6</accession>
<dbReference type="InterPro" id="IPR011008">
    <property type="entry name" value="Dimeric_a/b-barrel"/>
</dbReference>
<evidence type="ECO:0000313" key="3">
    <source>
        <dbReference type="Proteomes" id="UP000036932"/>
    </source>
</evidence>
<comment type="caution">
    <text evidence="2">The sequence shown here is derived from an EMBL/GenBank/DDBJ whole genome shotgun (WGS) entry which is preliminary data.</text>
</comment>
<dbReference type="PATRIC" id="fig|1705565.3.peg.5629"/>
<dbReference type="InterPro" id="IPR036388">
    <property type="entry name" value="WH-like_DNA-bd_sf"/>
</dbReference>
<dbReference type="InterPro" id="IPR019887">
    <property type="entry name" value="Tscrpt_reg_AsnC/Lrp_C"/>
</dbReference>
<reference evidence="3" key="1">
    <citation type="submission" date="2015-08" db="EMBL/GenBank/DDBJ databases">
        <title>Genome sequencing project for genomic taxonomy and phylogenomics of Bacillus-like bacteria.</title>
        <authorList>
            <person name="Liu B."/>
            <person name="Wang J."/>
            <person name="Zhu Y."/>
            <person name="Liu G."/>
            <person name="Chen Q."/>
            <person name="Chen Z."/>
            <person name="Lan J."/>
            <person name="Che J."/>
            <person name="Ge C."/>
            <person name="Shi H."/>
            <person name="Pan Z."/>
            <person name="Liu X."/>
        </authorList>
    </citation>
    <scope>NUCLEOTIDE SEQUENCE [LARGE SCALE GENOMIC DNA]</scope>
    <source>
        <strain evidence="3">FJAT-22460</strain>
    </source>
</reference>
<sequence>MEELSELKLKVLDLLKEDARRSPALLSTLLGVDEEEVKTSIAELERDHVIVKYATVVNWGKVEDEKVTALIEVQITPERGRGFEGIAERIYLFPQVKSVYLMSGAYDLLVEVEGASLRDVANFVSEKLSPIDSVLSTKTNFILKKYKQDGIIFEERQEDNRLLISP</sequence>
<dbReference type="SUPFAM" id="SSF54909">
    <property type="entry name" value="Dimeric alpha+beta barrel"/>
    <property type="match status" value="1"/>
</dbReference>
<feature type="domain" description="Transcription regulator AsnC/Lrp ligand binding" evidence="1">
    <location>
        <begin position="73"/>
        <end position="144"/>
    </location>
</feature>
<name>A0A0M1NJE6_9BACL</name>
<dbReference type="EMBL" id="LIUT01000003">
    <property type="protein sequence ID" value="KOR82311.1"/>
    <property type="molecule type" value="Genomic_DNA"/>
</dbReference>
<evidence type="ECO:0000259" key="1">
    <source>
        <dbReference type="Pfam" id="PF01037"/>
    </source>
</evidence>
<proteinExistence type="predicted"/>
<evidence type="ECO:0000313" key="2">
    <source>
        <dbReference type="EMBL" id="KOR82311.1"/>
    </source>
</evidence>
<dbReference type="AlphaFoldDB" id="A0A0M1NJE6"/>
<dbReference type="PANTHER" id="PTHR43413">
    <property type="entry name" value="TRANSCRIPTIONAL REGULATOR, ASNC FAMILY"/>
    <property type="match status" value="1"/>
</dbReference>
<dbReference type="SMART" id="SM00344">
    <property type="entry name" value="HTH_ASNC"/>
    <property type="match status" value="1"/>
</dbReference>
<dbReference type="Gene3D" id="1.10.10.10">
    <property type="entry name" value="Winged helix-like DNA-binding domain superfamily/Winged helix DNA-binding domain"/>
    <property type="match status" value="1"/>
</dbReference>
<dbReference type="InterPro" id="IPR019888">
    <property type="entry name" value="Tscrpt_reg_AsnC-like"/>
</dbReference>
<dbReference type="Pfam" id="PF01037">
    <property type="entry name" value="AsnC_trans_reg"/>
    <property type="match status" value="1"/>
</dbReference>
<keyword evidence="3" id="KW-1185">Reference proteome</keyword>
<dbReference type="RefSeq" id="WP_054403949.1">
    <property type="nucleotide sequence ID" value="NZ_JBCMXJ010000015.1"/>
</dbReference>
<dbReference type="InterPro" id="IPR036390">
    <property type="entry name" value="WH_DNA-bd_sf"/>
</dbReference>
<dbReference type="PANTHER" id="PTHR43413:SF7">
    <property type="entry name" value="HTH-TYPE TRANSCRIPTIONAL REGULATOR PTR2"/>
    <property type="match status" value="1"/>
</dbReference>